<organism evidence="3 4">
    <name type="scientific">Athelia psychrophila</name>
    <dbReference type="NCBI Taxonomy" id="1759441"/>
    <lineage>
        <taxon>Eukaryota</taxon>
        <taxon>Fungi</taxon>
        <taxon>Dikarya</taxon>
        <taxon>Basidiomycota</taxon>
        <taxon>Agaricomycotina</taxon>
        <taxon>Agaricomycetes</taxon>
        <taxon>Agaricomycetidae</taxon>
        <taxon>Atheliales</taxon>
        <taxon>Atheliaceae</taxon>
        <taxon>Athelia</taxon>
    </lineage>
</organism>
<dbReference type="Proteomes" id="UP000076532">
    <property type="component" value="Unassembled WGS sequence"/>
</dbReference>
<dbReference type="EMBL" id="KV417854">
    <property type="protein sequence ID" value="KZP05215.1"/>
    <property type="molecule type" value="Genomic_DNA"/>
</dbReference>
<dbReference type="AlphaFoldDB" id="A0A167VNV9"/>
<evidence type="ECO:0000313" key="3">
    <source>
        <dbReference type="EMBL" id="KZP05215.1"/>
    </source>
</evidence>
<feature type="transmembrane region" description="Helical" evidence="2">
    <location>
        <begin position="245"/>
        <end position="263"/>
    </location>
</feature>
<keyword evidence="4" id="KW-1185">Reference proteome</keyword>
<reference evidence="3 4" key="1">
    <citation type="journal article" date="2016" name="Mol. Biol. Evol.">
        <title>Comparative Genomics of Early-Diverging Mushroom-Forming Fungi Provides Insights into the Origins of Lignocellulose Decay Capabilities.</title>
        <authorList>
            <person name="Nagy L.G."/>
            <person name="Riley R."/>
            <person name="Tritt A."/>
            <person name="Adam C."/>
            <person name="Daum C."/>
            <person name="Floudas D."/>
            <person name="Sun H."/>
            <person name="Yadav J.S."/>
            <person name="Pangilinan J."/>
            <person name="Larsson K.H."/>
            <person name="Matsuura K."/>
            <person name="Barry K."/>
            <person name="Labutti K."/>
            <person name="Kuo R."/>
            <person name="Ohm R.A."/>
            <person name="Bhattacharya S.S."/>
            <person name="Shirouzu T."/>
            <person name="Yoshinaga Y."/>
            <person name="Martin F.M."/>
            <person name="Grigoriev I.V."/>
            <person name="Hibbett D.S."/>
        </authorList>
    </citation>
    <scope>NUCLEOTIDE SEQUENCE [LARGE SCALE GENOMIC DNA]</scope>
    <source>
        <strain evidence="3 4">CBS 109695</strain>
    </source>
</reference>
<accession>A0A167VNV9</accession>
<gene>
    <name evidence="3" type="ORF">FIBSPDRAFT_360405</name>
</gene>
<feature type="transmembrane region" description="Helical" evidence="2">
    <location>
        <begin position="283"/>
        <end position="305"/>
    </location>
</feature>
<dbReference type="OrthoDB" id="3357029at2759"/>
<proteinExistence type="predicted"/>
<keyword evidence="2" id="KW-0812">Transmembrane</keyword>
<feature type="transmembrane region" description="Helical" evidence="2">
    <location>
        <begin position="174"/>
        <end position="196"/>
    </location>
</feature>
<evidence type="ECO:0000256" key="2">
    <source>
        <dbReference type="SAM" id="Phobius"/>
    </source>
</evidence>
<feature type="region of interest" description="Disordered" evidence="1">
    <location>
        <begin position="145"/>
        <end position="165"/>
    </location>
</feature>
<keyword evidence="2" id="KW-0472">Membrane</keyword>
<evidence type="ECO:0000256" key="1">
    <source>
        <dbReference type="SAM" id="MobiDB-lite"/>
    </source>
</evidence>
<protein>
    <submittedName>
        <fullName evidence="3">Uncharacterized protein</fullName>
    </submittedName>
</protein>
<feature type="transmembrane region" description="Helical" evidence="2">
    <location>
        <begin position="317"/>
        <end position="338"/>
    </location>
</feature>
<name>A0A167VNV9_9AGAM</name>
<sequence length="660" mass="71730">MEPASQLRLACEKQSHAVSTQGLVYNAQLRLTRPSALVPHVLYRWRPEHEARIISHCPAGYVGDKDVELFEGLDGGNCDRLAITWELKVQGSSDAKTQIRALGHDQDEEDTPTFQSAVKYQDTASTMTATGSSSSTFPRAKILRTTSETSTADIPEVPNSHPGRQYRMPLSGCVPALMVSLGSSVLAASIICWLYIRRYHAPDSGIHLNSLYPHITVIEPSRSSATDPDGTVLVGLLISSITTQFVTLTAPLLLIAVAYRVAIDWLEYSGRMNLSKVPTPQQYGHLINLFSVGGLSLLLEIGGYLRDSKNRVKAPRMLIGAFITAATIFVITRIVGLADLALHSTTTTGTLSSVNAVDPFGSVYGTVPFPFDPSPFNDTLIYGPNGTAARRLEGILTANDRSAMNSVLTLDSDDQMAYITRVKGLIPVGVSFIASSLGISAQCAGIAQNCTYDTAFNCTGYPEITQISSQEFAVYADQWSGSDVQNPFKAYWQVDLPGPLGDYQFADLLGNTKYNLIMACNFTVYDIFVRYTDGFYTLLNKSISSGATAAYATYPLGSDNYLDDDGEIQMNETFPILPRLQDDLVEMNPSVADFAAAFSPDVARLLLAFSAGVLQSAPAAQIMKDGIVTHYPFIPLAIYLCSPRTPGAPRAMRAWDRHES</sequence>
<dbReference type="STRING" id="436010.A0A167VNV9"/>
<keyword evidence="2" id="KW-1133">Transmembrane helix</keyword>
<evidence type="ECO:0000313" key="4">
    <source>
        <dbReference type="Proteomes" id="UP000076532"/>
    </source>
</evidence>